<dbReference type="EMBL" id="BMAU01021345">
    <property type="protein sequence ID" value="GFY17550.1"/>
    <property type="molecule type" value="Genomic_DNA"/>
</dbReference>
<dbReference type="Proteomes" id="UP000887159">
    <property type="component" value="Unassembled WGS sequence"/>
</dbReference>
<sequence>MAIDTSEDMGRSGLDHIAIWSRTTNFKTRHMPLSSSMSTAKSSKSSYISPTACLKQSHTRMVSFRPLMYGSMLPRGANILFDPGIH</sequence>
<proteinExistence type="predicted"/>
<reference evidence="1" key="1">
    <citation type="submission" date="2020-08" db="EMBL/GenBank/DDBJ databases">
        <title>Multicomponent nature underlies the extraordinary mechanical properties of spider dragline silk.</title>
        <authorList>
            <person name="Kono N."/>
            <person name="Nakamura H."/>
            <person name="Mori M."/>
            <person name="Yoshida Y."/>
            <person name="Ohtoshi R."/>
            <person name="Malay A.D."/>
            <person name="Moran D.A.P."/>
            <person name="Tomita M."/>
            <person name="Numata K."/>
            <person name="Arakawa K."/>
        </authorList>
    </citation>
    <scope>NUCLEOTIDE SEQUENCE</scope>
</reference>
<comment type="caution">
    <text evidence="1">The sequence shown here is derived from an EMBL/GenBank/DDBJ whole genome shotgun (WGS) entry which is preliminary data.</text>
</comment>
<protein>
    <submittedName>
        <fullName evidence="1">Uncharacterized protein</fullName>
    </submittedName>
</protein>
<organism evidence="1 2">
    <name type="scientific">Trichonephila clavipes</name>
    <name type="common">Golden silk orbweaver</name>
    <name type="synonym">Nephila clavipes</name>
    <dbReference type="NCBI Taxonomy" id="2585209"/>
    <lineage>
        <taxon>Eukaryota</taxon>
        <taxon>Metazoa</taxon>
        <taxon>Ecdysozoa</taxon>
        <taxon>Arthropoda</taxon>
        <taxon>Chelicerata</taxon>
        <taxon>Arachnida</taxon>
        <taxon>Araneae</taxon>
        <taxon>Araneomorphae</taxon>
        <taxon>Entelegynae</taxon>
        <taxon>Araneoidea</taxon>
        <taxon>Nephilidae</taxon>
        <taxon>Trichonephila</taxon>
    </lineage>
</organism>
<keyword evidence="2" id="KW-1185">Reference proteome</keyword>
<evidence type="ECO:0000313" key="2">
    <source>
        <dbReference type="Proteomes" id="UP000887159"/>
    </source>
</evidence>
<evidence type="ECO:0000313" key="1">
    <source>
        <dbReference type="EMBL" id="GFY17550.1"/>
    </source>
</evidence>
<dbReference type="AlphaFoldDB" id="A0A8X6SUA9"/>
<accession>A0A8X6SUA9</accession>
<gene>
    <name evidence="1" type="ORF">TNCV_3519051</name>
</gene>
<name>A0A8X6SUA9_TRICX</name>